<keyword evidence="2" id="KW-1185">Reference proteome</keyword>
<name>A0ABQ4P7G7_9GAMM</name>
<dbReference type="EMBL" id="BPFB01000006">
    <property type="protein sequence ID" value="GIU43445.1"/>
    <property type="molecule type" value="Genomic_DNA"/>
</dbReference>
<accession>A0ABQ4P7G7</accession>
<organism evidence="1 2">
    <name type="scientific">Shewanella algidipiscicola</name>
    <dbReference type="NCBI Taxonomy" id="614070"/>
    <lineage>
        <taxon>Bacteria</taxon>
        <taxon>Pseudomonadati</taxon>
        <taxon>Pseudomonadota</taxon>
        <taxon>Gammaproteobacteria</taxon>
        <taxon>Alteromonadales</taxon>
        <taxon>Shewanellaceae</taxon>
        <taxon>Shewanella</taxon>
    </lineage>
</organism>
<proteinExistence type="predicted"/>
<gene>
    <name evidence="1" type="ORF">TUM4630_06750</name>
</gene>
<evidence type="ECO:0000313" key="2">
    <source>
        <dbReference type="Proteomes" id="UP000761574"/>
    </source>
</evidence>
<sequence length="50" mass="5374">MVKTITPHKLPVCLVANLKIAISLGVNNAHTPFVVFDSAAKTGSFQYSDE</sequence>
<protein>
    <submittedName>
        <fullName evidence="1">Uncharacterized protein</fullName>
    </submittedName>
</protein>
<dbReference type="Proteomes" id="UP000761574">
    <property type="component" value="Unassembled WGS sequence"/>
</dbReference>
<comment type="caution">
    <text evidence="1">The sequence shown here is derived from an EMBL/GenBank/DDBJ whole genome shotgun (WGS) entry which is preliminary data.</text>
</comment>
<reference evidence="1 2" key="1">
    <citation type="submission" date="2021-05" db="EMBL/GenBank/DDBJ databases">
        <title>Molecular characterization for Shewanella algae harboring chromosomal blaOXA-55-like strains isolated from clinical and environment sample.</title>
        <authorList>
            <person name="Ohama Y."/>
            <person name="Aoki K."/>
            <person name="Harada S."/>
            <person name="Moriya K."/>
            <person name="Ishii Y."/>
            <person name="Tateda K."/>
        </authorList>
    </citation>
    <scope>NUCLEOTIDE SEQUENCE [LARGE SCALE GENOMIC DNA]</scope>
    <source>
        <strain evidence="1 2">LMG 23746</strain>
    </source>
</reference>
<evidence type="ECO:0000313" key="1">
    <source>
        <dbReference type="EMBL" id="GIU43445.1"/>
    </source>
</evidence>